<evidence type="ECO:0000256" key="3">
    <source>
        <dbReference type="ARBA" id="ARBA00022618"/>
    </source>
</evidence>
<comment type="subcellular location">
    <subcellularLocation>
        <location evidence="10">Chromosome</location>
        <location evidence="10">Centromere</location>
        <location evidence="10">Kinetochore</location>
    </subcellularLocation>
    <subcellularLocation>
        <location evidence="10">Nucleus</location>
    </subcellularLocation>
</comment>
<feature type="domain" description="Kinetochore protein NDC80 loop region" evidence="14">
    <location>
        <begin position="333"/>
        <end position="537"/>
    </location>
</feature>
<dbReference type="AlphaFoldDB" id="A0A835XIB8"/>
<keyword evidence="5 10" id="KW-0995">Kinetochore</keyword>
<evidence type="ECO:0000259" key="13">
    <source>
        <dbReference type="Pfam" id="PF03801"/>
    </source>
</evidence>
<dbReference type="InterPro" id="IPR038273">
    <property type="entry name" value="Ndc80_sf"/>
</dbReference>
<comment type="similarity">
    <text evidence="1 10">Belongs to the NDC80/HEC1 family.</text>
</comment>
<evidence type="ECO:0000256" key="7">
    <source>
        <dbReference type="ARBA" id="ARBA00023242"/>
    </source>
</evidence>
<keyword evidence="2 10" id="KW-0158">Chromosome</keyword>
<keyword evidence="8 10" id="KW-0131">Cell cycle</keyword>
<dbReference type="Pfam" id="PF24487">
    <property type="entry name" value="NDC80_loop"/>
    <property type="match status" value="1"/>
</dbReference>
<reference evidence="15" key="1">
    <citation type="journal article" date="2020" name="bioRxiv">
        <title>Comparative genomics of Chlamydomonas.</title>
        <authorList>
            <person name="Craig R.J."/>
            <person name="Hasan A.R."/>
            <person name="Ness R.W."/>
            <person name="Keightley P.D."/>
        </authorList>
    </citation>
    <scope>NUCLEOTIDE SEQUENCE</scope>
    <source>
        <strain evidence="15">CCAP 11/70</strain>
    </source>
</reference>
<dbReference type="InterPro" id="IPR005550">
    <property type="entry name" value="Kinetochore_Ndc80"/>
</dbReference>
<evidence type="ECO:0000313" key="16">
    <source>
        <dbReference type="Proteomes" id="UP000612055"/>
    </source>
</evidence>
<feature type="coiled-coil region" evidence="11">
    <location>
        <begin position="211"/>
        <end position="276"/>
    </location>
</feature>
<evidence type="ECO:0000256" key="5">
    <source>
        <dbReference type="ARBA" id="ARBA00022838"/>
    </source>
</evidence>
<dbReference type="GO" id="GO:0031262">
    <property type="term" value="C:Ndc80 complex"/>
    <property type="evidence" value="ECO:0007669"/>
    <property type="project" value="UniProtKB-UniRule"/>
</dbReference>
<evidence type="ECO:0000256" key="10">
    <source>
        <dbReference type="RuleBase" id="RU368072"/>
    </source>
</evidence>
<name>A0A835XIB8_9CHLO</name>
<dbReference type="OrthoDB" id="7459479at2759"/>
<protein>
    <recommendedName>
        <fullName evidence="10">Kinetochore protein NDC80</fullName>
    </recommendedName>
</protein>
<feature type="domain" description="Kinetochore protein Ndc80 CH" evidence="13">
    <location>
        <begin position="29"/>
        <end position="150"/>
    </location>
</feature>
<dbReference type="Pfam" id="PF03801">
    <property type="entry name" value="Ndc80_HEC"/>
    <property type="match status" value="1"/>
</dbReference>
<evidence type="ECO:0000256" key="11">
    <source>
        <dbReference type="SAM" id="Coils"/>
    </source>
</evidence>
<dbReference type="GO" id="GO:0051315">
    <property type="term" value="P:attachment of mitotic spindle microtubules to kinetochore"/>
    <property type="evidence" value="ECO:0007669"/>
    <property type="project" value="UniProtKB-UniRule"/>
</dbReference>
<feature type="coiled-coil region" evidence="11">
    <location>
        <begin position="425"/>
        <end position="533"/>
    </location>
</feature>
<proteinExistence type="inferred from homology"/>
<keyword evidence="3 10" id="KW-0132">Cell division</keyword>
<gene>
    <name evidence="15" type="ORF">HYH03_017455</name>
</gene>
<dbReference type="InterPro" id="IPR057091">
    <property type="entry name" value="NDC80_loop"/>
</dbReference>
<dbReference type="PANTHER" id="PTHR10643:SF2">
    <property type="entry name" value="KINETOCHORE PROTEIN NDC80 HOMOLOG"/>
    <property type="match status" value="1"/>
</dbReference>
<evidence type="ECO:0000256" key="12">
    <source>
        <dbReference type="SAM" id="MobiDB-lite"/>
    </source>
</evidence>
<sequence>MAVGLVVDRPSNAGPGVGIDPRRSSAFGSKPSGPKQDPRPLTSKDYQASCIRTVISYLSTHNFPAAVSPKTLASPTGKDFATIVTFLFQQVDPTFRIQGKVEDEVPVFFKRLNYPFQISKSALFAVGSPHSWPGVLAALTWLVELLNYTERADDSSGPAFERENKVEQDFLDYLAAGYGAFMSGNDERCEALDSELAAKFTAREGDLDARCERLKKSNADAAAELERLRALPDPVVAAQAAREEQLLDGQKFEQLIQNLQGLKQTLTRKLSEKKADLSARQDQIAGAVAEVEGLRQRVAGQTVNKADLNRMIMERHKQQEMLDSEKAKCADMECKVHEQEVQMVRTLTGLDATVERYNKLAHRLKLVPASSKRADGTNYELRVYRDAGSQAEFANLDLKGVVKPGLERLCEAYRTRASELAQDLISLREARVARAERNAEKQEENAALEAEISRLEAQLQAAKDAHEDKCRRLVAQAEGIKAQVDEFRSAASNRSEHMEERLARAQAAYEQAKRDSEAELSRLEADLKAAMALLVGHREALAGAVGRAAAAVRAVKAELLAAPGLPQHHMQVQQAAA</sequence>
<feature type="region of interest" description="Disordered" evidence="12">
    <location>
        <begin position="1"/>
        <end position="43"/>
    </location>
</feature>
<accession>A0A835XIB8</accession>
<comment type="caution">
    <text evidence="15">The sequence shown here is derived from an EMBL/GenBank/DDBJ whole genome shotgun (WGS) entry which is preliminary data.</text>
</comment>
<keyword evidence="16" id="KW-1185">Reference proteome</keyword>
<dbReference type="GO" id="GO:0051301">
    <property type="term" value="P:cell division"/>
    <property type="evidence" value="ECO:0007669"/>
    <property type="project" value="UniProtKB-UniRule"/>
</dbReference>
<dbReference type="PANTHER" id="PTHR10643">
    <property type="entry name" value="KINETOCHORE PROTEIN NDC80"/>
    <property type="match status" value="1"/>
</dbReference>
<comment type="function">
    <text evidence="10">Acts as a component of the essential kinetochore-associated NDC80 complex, which is required for chromosome segregation and spindle checkpoint activity.</text>
</comment>
<keyword evidence="9 10" id="KW-0137">Centromere</keyword>
<organism evidence="15 16">
    <name type="scientific">Edaphochlamys debaryana</name>
    <dbReference type="NCBI Taxonomy" id="47281"/>
    <lineage>
        <taxon>Eukaryota</taxon>
        <taxon>Viridiplantae</taxon>
        <taxon>Chlorophyta</taxon>
        <taxon>core chlorophytes</taxon>
        <taxon>Chlorophyceae</taxon>
        <taxon>CS clade</taxon>
        <taxon>Chlamydomonadales</taxon>
        <taxon>Chlamydomonadales incertae sedis</taxon>
        <taxon>Edaphochlamys</taxon>
    </lineage>
</organism>
<dbReference type="InterPro" id="IPR055260">
    <property type="entry name" value="Ndc80_CH"/>
</dbReference>
<keyword evidence="6 11" id="KW-0175">Coiled coil</keyword>
<comment type="subunit">
    <text evidence="10">Component of the NDC80 complex.</text>
</comment>
<evidence type="ECO:0000259" key="14">
    <source>
        <dbReference type="Pfam" id="PF24487"/>
    </source>
</evidence>
<dbReference type="Gene3D" id="1.10.418.30">
    <property type="entry name" value="Ncd80 complex, Ncd80 subunit"/>
    <property type="match status" value="1"/>
</dbReference>
<dbReference type="GO" id="GO:0005634">
    <property type="term" value="C:nucleus"/>
    <property type="evidence" value="ECO:0007669"/>
    <property type="project" value="UniProtKB-SubCell"/>
</dbReference>
<dbReference type="Proteomes" id="UP000612055">
    <property type="component" value="Unassembled WGS sequence"/>
</dbReference>
<evidence type="ECO:0000256" key="1">
    <source>
        <dbReference type="ARBA" id="ARBA00007050"/>
    </source>
</evidence>
<evidence type="ECO:0000256" key="6">
    <source>
        <dbReference type="ARBA" id="ARBA00023054"/>
    </source>
</evidence>
<evidence type="ECO:0000313" key="15">
    <source>
        <dbReference type="EMBL" id="KAG2483652.1"/>
    </source>
</evidence>
<keyword evidence="4 10" id="KW-0498">Mitosis</keyword>
<keyword evidence="7 10" id="KW-0539">Nucleus</keyword>
<evidence type="ECO:0000256" key="4">
    <source>
        <dbReference type="ARBA" id="ARBA00022776"/>
    </source>
</evidence>
<evidence type="ECO:0000256" key="8">
    <source>
        <dbReference type="ARBA" id="ARBA00023306"/>
    </source>
</evidence>
<dbReference type="EMBL" id="JAEHOE010000169">
    <property type="protein sequence ID" value="KAG2483652.1"/>
    <property type="molecule type" value="Genomic_DNA"/>
</dbReference>
<evidence type="ECO:0000256" key="2">
    <source>
        <dbReference type="ARBA" id="ARBA00022454"/>
    </source>
</evidence>
<evidence type="ECO:0000256" key="9">
    <source>
        <dbReference type="ARBA" id="ARBA00023328"/>
    </source>
</evidence>